<protein>
    <submittedName>
        <fullName evidence="4">SDR family oxidoreductase</fullName>
    </submittedName>
</protein>
<dbReference type="RefSeq" id="WP_040724558.1">
    <property type="nucleotide sequence ID" value="NZ_CAWPHS010000015.1"/>
</dbReference>
<dbReference type="PANTHER" id="PTHR42760:SF40">
    <property type="entry name" value="3-OXOACYL-[ACYL-CARRIER-PROTEIN] REDUCTASE, CHLOROPLASTIC"/>
    <property type="match status" value="1"/>
</dbReference>
<dbReference type="Proteomes" id="UP000523447">
    <property type="component" value="Unassembled WGS sequence"/>
</dbReference>
<dbReference type="Pfam" id="PF13561">
    <property type="entry name" value="adh_short_C2"/>
    <property type="match status" value="1"/>
</dbReference>
<dbReference type="SUPFAM" id="SSF51735">
    <property type="entry name" value="NAD(P)-binding Rossmann-fold domains"/>
    <property type="match status" value="1"/>
</dbReference>
<organism evidence="4 5">
    <name type="scientific">Nocardia veterana</name>
    <dbReference type="NCBI Taxonomy" id="132249"/>
    <lineage>
        <taxon>Bacteria</taxon>
        <taxon>Bacillati</taxon>
        <taxon>Actinomycetota</taxon>
        <taxon>Actinomycetes</taxon>
        <taxon>Mycobacteriales</taxon>
        <taxon>Nocardiaceae</taxon>
        <taxon>Nocardia</taxon>
    </lineage>
</organism>
<dbReference type="InterPro" id="IPR002347">
    <property type="entry name" value="SDR_fam"/>
</dbReference>
<evidence type="ECO:0000259" key="3">
    <source>
        <dbReference type="SMART" id="SM00822"/>
    </source>
</evidence>
<sequence length="240" mass="25084">MCAATSDVLVTGATGEIGAEITRRLSAEGYRVIGLARRAPGSEFPGEFLVCDLADEAETARAVKTVVERYSVDRIVNNAGIAEPQSLDELDMAVAQRVWDVNVRASMQLVQGLVPGMRARGFGRIVNIASRAIYGARDRTAYAAAKSALVGCTRTWALELAPDGITSNAIAPGPIGTELFYRSRPRGSEAEARALASIPVGRLGTPADVAAATCFLLSDEAGYITGQVLNVDGGGSLGGR</sequence>
<dbReference type="InterPro" id="IPR036291">
    <property type="entry name" value="NAD(P)-bd_dom_sf"/>
</dbReference>
<dbReference type="PRINTS" id="PR00080">
    <property type="entry name" value="SDRFAMILY"/>
</dbReference>
<dbReference type="EMBL" id="JAAXPE010000022">
    <property type="protein sequence ID" value="NKY87909.1"/>
    <property type="molecule type" value="Genomic_DNA"/>
</dbReference>
<keyword evidence="2" id="KW-0560">Oxidoreductase</keyword>
<comment type="similarity">
    <text evidence="1">Belongs to the short-chain dehydrogenases/reductases (SDR) family.</text>
</comment>
<dbReference type="InterPro" id="IPR057326">
    <property type="entry name" value="KR_dom"/>
</dbReference>
<evidence type="ECO:0000256" key="1">
    <source>
        <dbReference type="ARBA" id="ARBA00006484"/>
    </source>
</evidence>
<reference evidence="4 5" key="1">
    <citation type="submission" date="2020-04" db="EMBL/GenBank/DDBJ databases">
        <title>MicrobeNet Type strains.</title>
        <authorList>
            <person name="Nicholson A.C."/>
        </authorList>
    </citation>
    <scope>NUCLEOTIDE SEQUENCE [LARGE SCALE GENOMIC DNA]</scope>
    <source>
        <strain evidence="4 5">DSM 44445</strain>
    </source>
</reference>
<dbReference type="AlphaFoldDB" id="A0A7X6M089"/>
<name>A0A7X6M089_9NOCA</name>
<dbReference type="CDD" id="cd05233">
    <property type="entry name" value="SDR_c"/>
    <property type="match status" value="1"/>
</dbReference>
<comment type="caution">
    <text evidence="4">The sequence shown here is derived from an EMBL/GenBank/DDBJ whole genome shotgun (WGS) entry which is preliminary data.</text>
</comment>
<proteinExistence type="inferred from homology"/>
<feature type="domain" description="Ketoreductase" evidence="3">
    <location>
        <begin position="6"/>
        <end position="178"/>
    </location>
</feature>
<dbReference type="NCBIfam" id="NF005753">
    <property type="entry name" value="PRK07577.1"/>
    <property type="match status" value="1"/>
</dbReference>
<gene>
    <name evidence="4" type="ORF">HGA07_20030</name>
</gene>
<dbReference type="GO" id="GO:0030497">
    <property type="term" value="P:fatty acid elongation"/>
    <property type="evidence" value="ECO:0007669"/>
    <property type="project" value="TreeGrafter"/>
</dbReference>
<dbReference type="SMART" id="SM00822">
    <property type="entry name" value="PKS_KR"/>
    <property type="match status" value="1"/>
</dbReference>
<dbReference type="PRINTS" id="PR00081">
    <property type="entry name" value="GDHRDH"/>
</dbReference>
<dbReference type="GO" id="GO:0016616">
    <property type="term" value="F:oxidoreductase activity, acting on the CH-OH group of donors, NAD or NADP as acceptor"/>
    <property type="evidence" value="ECO:0007669"/>
    <property type="project" value="TreeGrafter"/>
</dbReference>
<evidence type="ECO:0000256" key="2">
    <source>
        <dbReference type="ARBA" id="ARBA00023002"/>
    </source>
</evidence>
<accession>A0A7X6M089</accession>
<dbReference type="Gene3D" id="3.40.50.720">
    <property type="entry name" value="NAD(P)-binding Rossmann-like Domain"/>
    <property type="match status" value="1"/>
</dbReference>
<dbReference type="PANTHER" id="PTHR42760">
    <property type="entry name" value="SHORT-CHAIN DEHYDROGENASES/REDUCTASES FAMILY MEMBER"/>
    <property type="match status" value="1"/>
</dbReference>
<evidence type="ECO:0000313" key="4">
    <source>
        <dbReference type="EMBL" id="NKY87909.1"/>
    </source>
</evidence>
<evidence type="ECO:0000313" key="5">
    <source>
        <dbReference type="Proteomes" id="UP000523447"/>
    </source>
</evidence>
<dbReference type="FunFam" id="3.40.50.720:FF:000084">
    <property type="entry name" value="Short-chain dehydrogenase reductase"/>
    <property type="match status" value="1"/>
</dbReference>
<keyword evidence="5" id="KW-1185">Reference proteome</keyword>